<keyword evidence="1" id="KW-0472">Membrane</keyword>
<feature type="transmembrane region" description="Helical" evidence="1">
    <location>
        <begin position="54"/>
        <end position="72"/>
    </location>
</feature>
<comment type="caution">
    <text evidence="2">The sequence shown here is derived from an EMBL/GenBank/DDBJ whole genome shotgun (WGS) entry which is preliminary data.</text>
</comment>
<evidence type="ECO:0000313" key="2">
    <source>
        <dbReference type="EMBL" id="OZT78561.1"/>
    </source>
</evidence>
<accession>A0A265EAC9</accession>
<dbReference type="RefSeq" id="WP_094905948.1">
    <property type="nucleotide sequence ID" value="NZ_NPEZ01000001.1"/>
</dbReference>
<keyword evidence="1" id="KW-0812">Transmembrane</keyword>
<keyword evidence="1" id="KW-1133">Transmembrane helix</keyword>
<feature type="transmembrane region" description="Helical" evidence="1">
    <location>
        <begin position="130"/>
        <end position="151"/>
    </location>
</feature>
<gene>
    <name evidence="2" type="ORF">CFN03_04600</name>
</gene>
<dbReference type="AlphaFoldDB" id="A0A265EAC9"/>
<dbReference type="EMBL" id="NPEZ01000001">
    <property type="protein sequence ID" value="OZT78561.1"/>
    <property type="molecule type" value="Genomic_DNA"/>
</dbReference>
<sequence>MEYLLNRFIGEERARKSAGKAAITTLLLMWAYMITRMLLVAMGIWETDMVMNDLYFVMLSFIIFTTISVRDESDALIYSPIVKKELPYKKGRFFGRFGIYFMESIIGAIFMTLVELLVKSLVARSFSFDVLMFISSIIAFTIILIFVNIVLGETRVRRYRKMEEE</sequence>
<proteinExistence type="predicted"/>
<evidence type="ECO:0000313" key="3">
    <source>
        <dbReference type="Proteomes" id="UP000216682"/>
    </source>
</evidence>
<dbReference type="Proteomes" id="UP000216682">
    <property type="component" value="Unassembled WGS sequence"/>
</dbReference>
<evidence type="ECO:0000256" key="1">
    <source>
        <dbReference type="SAM" id="Phobius"/>
    </source>
</evidence>
<organism evidence="2 3">
    <name type="scientific">Salinicoccus roseus</name>
    <dbReference type="NCBI Taxonomy" id="45670"/>
    <lineage>
        <taxon>Bacteria</taxon>
        <taxon>Bacillati</taxon>
        <taxon>Bacillota</taxon>
        <taxon>Bacilli</taxon>
        <taxon>Bacillales</taxon>
        <taxon>Staphylococcaceae</taxon>
        <taxon>Salinicoccus</taxon>
    </lineage>
</organism>
<protein>
    <submittedName>
        <fullName evidence="2">Uncharacterized protein</fullName>
    </submittedName>
</protein>
<reference evidence="2 3" key="1">
    <citation type="submission" date="2017-07" db="EMBL/GenBank/DDBJ databases">
        <title>Shotgun whole genome sequences of three halophilic bacterial isolates.</title>
        <authorList>
            <person name="Pozzo T."/>
            <person name="Higdon S.M."/>
            <person name="Quillaguaman J."/>
        </authorList>
    </citation>
    <scope>NUCLEOTIDE SEQUENCE [LARGE SCALE GENOMIC DNA]</scope>
    <source>
        <strain evidence="2 3">BU-1</strain>
    </source>
</reference>
<feature type="transmembrane region" description="Helical" evidence="1">
    <location>
        <begin position="21"/>
        <end position="42"/>
    </location>
</feature>
<feature type="transmembrane region" description="Helical" evidence="1">
    <location>
        <begin position="93"/>
        <end position="118"/>
    </location>
</feature>
<name>A0A265EAC9_9STAP</name>